<reference evidence="2 3" key="1">
    <citation type="submission" date="2016-10" db="EMBL/GenBank/DDBJ databases">
        <title>Draft genome sequence of Coniochaeta ligniaria NRRL30616, a lignocellulolytic fungus for bioabatement of inhibitors in plant biomass hydrolysates.</title>
        <authorList>
            <consortium name="DOE Joint Genome Institute"/>
            <person name="Jimenez D.J."/>
            <person name="Hector R.E."/>
            <person name="Riley R."/>
            <person name="Sun H."/>
            <person name="Grigoriev I.V."/>
            <person name="Van Elsas J.D."/>
            <person name="Nichols N.N."/>
        </authorList>
    </citation>
    <scope>NUCLEOTIDE SEQUENCE [LARGE SCALE GENOMIC DNA]</scope>
    <source>
        <strain evidence="2 3">NRRL 30616</strain>
    </source>
</reference>
<protein>
    <recommendedName>
        <fullName evidence="4">F-box domain-containing protein</fullName>
    </recommendedName>
</protein>
<feature type="region of interest" description="Disordered" evidence="1">
    <location>
        <begin position="213"/>
        <end position="234"/>
    </location>
</feature>
<proteinExistence type="predicted"/>
<evidence type="ECO:0000313" key="3">
    <source>
        <dbReference type="Proteomes" id="UP000182658"/>
    </source>
</evidence>
<sequence length="620" mass="69106">MSNSRLERLPTELLWSICEYVGFSHRPTMLSLAMASKRCHSVVKPLLFRTIKFSADSPVQLALDVLKCTGILQRNSAFADVCILVIDSRSRIQAENYGDALTSGSRFSGLPLSVADMIDGDPDRLHGLESRSFLTAKRARRGADSADQMDAAWQSLADLVQRFQALSDVLIWMDYEETDGYDGEGMPSYSTQFVSSMVQTLVPNLKEVHMIQSAGSPEDEDGNPLPPPPPWKGLSVGNDVARAPASLTCLELGQASWYNFSPLILEAAVVDSWAASTKLSLLRTLTISRAVSHESLKSLMLVGNSLSRLTTLLFTCMEGHEHTYYDDVKRFLRCLPQLTSLEMIAWLPSISLAAALPRRLRELWLRTQHVPGQGHDEAGLAELADRCPVIQTLAVRIRRSRGDLAEVALYRALGRFARLRRLALTLDASPPPWFPAVPPSVGYDTAIDPSFDEFDRCYLTGGMYPYRNGNIRDVLINSAVDETLARAIFQTVCAAQARNHPHSHGIATATTTTTMAPLERMTLQVEGSRAFPQRGNMMPPGEYLRPYLAVLSSRWLLERDLRDDARDVVHARVTHERAPGQNNDPSWYMPIFRRIWPETPGGSADWRHDWRSMPLASDLT</sequence>
<keyword evidence="3" id="KW-1185">Reference proteome</keyword>
<organism evidence="2 3">
    <name type="scientific">Coniochaeta ligniaria NRRL 30616</name>
    <dbReference type="NCBI Taxonomy" id="1408157"/>
    <lineage>
        <taxon>Eukaryota</taxon>
        <taxon>Fungi</taxon>
        <taxon>Dikarya</taxon>
        <taxon>Ascomycota</taxon>
        <taxon>Pezizomycotina</taxon>
        <taxon>Sordariomycetes</taxon>
        <taxon>Sordariomycetidae</taxon>
        <taxon>Coniochaetales</taxon>
        <taxon>Coniochaetaceae</taxon>
        <taxon>Coniochaeta</taxon>
    </lineage>
</organism>
<gene>
    <name evidence="2" type="ORF">CONLIGDRAFT_697526</name>
</gene>
<dbReference type="InParanoid" id="A0A1J7I4S2"/>
<dbReference type="AlphaFoldDB" id="A0A1J7I4S2"/>
<dbReference type="EMBL" id="KV875113">
    <property type="protein sequence ID" value="OIW22534.1"/>
    <property type="molecule type" value="Genomic_DNA"/>
</dbReference>
<dbReference type="OrthoDB" id="3945550at2759"/>
<accession>A0A1J7I4S2</accession>
<dbReference type="InterPro" id="IPR032675">
    <property type="entry name" value="LRR_dom_sf"/>
</dbReference>
<evidence type="ECO:0000256" key="1">
    <source>
        <dbReference type="SAM" id="MobiDB-lite"/>
    </source>
</evidence>
<name>A0A1J7I4S2_9PEZI</name>
<dbReference type="Proteomes" id="UP000182658">
    <property type="component" value="Unassembled WGS sequence"/>
</dbReference>
<evidence type="ECO:0000313" key="2">
    <source>
        <dbReference type="EMBL" id="OIW22534.1"/>
    </source>
</evidence>
<dbReference type="Gene3D" id="3.80.10.10">
    <property type="entry name" value="Ribonuclease Inhibitor"/>
    <property type="match status" value="1"/>
</dbReference>
<evidence type="ECO:0008006" key="4">
    <source>
        <dbReference type="Google" id="ProtNLM"/>
    </source>
</evidence>
<dbReference type="STRING" id="1408157.A0A1J7I4S2"/>